<evidence type="ECO:0000313" key="2">
    <source>
        <dbReference type="Proteomes" id="UP000274139"/>
    </source>
</evidence>
<sequence length="129" mass="15039">MKAQSFFNESNFHAYDFFEPTMAFPVFSTRAADALREKMSSQMTFFPAKVDVNGSLYEVFAGVVLNRKRVFERVGDYEIRVRDGVVMGDDDFIVRDLDNPQFFFATESMRLLCDSLRLSIFFKNFSMMK</sequence>
<accession>A0A454JCY6</accession>
<gene>
    <name evidence="1" type="ORF">EAY64_19940</name>
</gene>
<comment type="caution">
    <text evidence="1">The sequence shown here is derived from an EMBL/GenBank/DDBJ whole genome shotgun (WGS) entry which is preliminary data.</text>
</comment>
<keyword evidence="2" id="KW-1185">Reference proteome</keyword>
<protein>
    <submittedName>
        <fullName evidence="1">Uncharacterized protein</fullName>
    </submittedName>
</protein>
<dbReference type="Proteomes" id="UP000274139">
    <property type="component" value="Unassembled WGS sequence"/>
</dbReference>
<proteinExistence type="predicted"/>
<dbReference type="AlphaFoldDB" id="A0A454JCY6"/>
<name>A0A454JCY6_9NEIS</name>
<dbReference type="EMBL" id="RFAR01000138">
    <property type="protein sequence ID" value="RMC90819.1"/>
    <property type="molecule type" value="Genomic_DNA"/>
</dbReference>
<organism evidence="1 2">
    <name type="scientific">Aquitalea palustris</name>
    <dbReference type="NCBI Taxonomy" id="2480983"/>
    <lineage>
        <taxon>Bacteria</taxon>
        <taxon>Pseudomonadati</taxon>
        <taxon>Pseudomonadota</taxon>
        <taxon>Betaproteobacteria</taxon>
        <taxon>Neisseriales</taxon>
        <taxon>Chromobacteriaceae</taxon>
        <taxon>Aquitalea</taxon>
    </lineage>
</organism>
<reference evidence="1 2" key="1">
    <citation type="submission" date="2018-10" db="EMBL/GenBank/DDBJ databases">
        <title>Draft genome sequence of Aquitalea MWU14-2217 isolated from a wild cranberry bog in Provincetown, Massachusetts.</title>
        <authorList>
            <person name="Ebadzadsahrai G."/>
            <person name="Soby S."/>
        </authorList>
    </citation>
    <scope>NUCLEOTIDE SEQUENCE [LARGE SCALE GENOMIC DNA]</scope>
    <source>
        <strain evidence="1 2">MWU14-2217</strain>
    </source>
</reference>
<evidence type="ECO:0000313" key="1">
    <source>
        <dbReference type="EMBL" id="RMC90819.1"/>
    </source>
</evidence>